<dbReference type="SFLD" id="SFLDF00280">
    <property type="entry name" value="coenzyme_PQQ_synthesis_protein"/>
    <property type="match status" value="1"/>
</dbReference>
<dbReference type="KEGG" id="lck:HN018_00280"/>
<keyword evidence="3 8" id="KW-0479">Metal-binding</keyword>
<protein>
    <recommendedName>
        <fullName evidence="8">PqqA peptide cyclase</fullName>
        <ecNumber evidence="8">1.21.98.4</ecNumber>
    </recommendedName>
    <alternativeName>
        <fullName evidence="8">Coenzyme PQQ synthesis protein E</fullName>
    </alternativeName>
</protein>
<evidence type="ECO:0000256" key="5">
    <source>
        <dbReference type="ARBA" id="ARBA00023002"/>
    </source>
</evidence>
<dbReference type="CDD" id="cd01335">
    <property type="entry name" value="Radical_SAM"/>
    <property type="match status" value="1"/>
</dbReference>
<dbReference type="Proteomes" id="UP000500767">
    <property type="component" value="Chromosome"/>
</dbReference>
<comment type="similarity">
    <text evidence="8">Belongs to the radical SAM superfamily. PqqE family.</text>
</comment>
<dbReference type="PANTHER" id="PTHR11228">
    <property type="entry name" value="RADICAL SAM DOMAIN PROTEIN"/>
    <property type="match status" value="1"/>
</dbReference>
<dbReference type="Gene3D" id="3.20.20.70">
    <property type="entry name" value="Aldolase class I"/>
    <property type="match status" value="1"/>
</dbReference>
<dbReference type="InterPro" id="IPR011843">
    <property type="entry name" value="PQQ_synth_PqqE_bac"/>
</dbReference>
<dbReference type="HAMAP" id="MF_00660">
    <property type="entry name" value="PqqE"/>
    <property type="match status" value="1"/>
</dbReference>
<dbReference type="GO" id="GO:1904047">
    <property type="term" value="F:S-adenosyl-L-methionine binding"/>
    <property type="evidence" value="ECO:0007669"/>
    <property type="project" value="UniProtKB-UniRule"/>
</dbReference>
<feature type="binding site" evidence="8">
    <location>
        <position position="22"/>
    </location>
    <ligand>
        <name>[4Fe-4S] cluster</name>
        <dbReference type="ChEBI" id="CHEBI:49883"/>
        <note>4Fe-4S-S-AdoMet</note>
    </ligand>
</feature>
<dbReference type="GO" id="GO:0051539">
    <property type="term" value="F:4 iron, 4 sulfur cluster binding"/>
    <property type="evidence" value="ECO:0007669"/>
    <property type="project" value="UniProtKB-KW"/>
</dbReference>
<dbReference type="GO" id="GO:0032324">
    <property type="term" value="P:molybdopterin cofactor biosynthetic process"/>
    <property type="evidence" value="ECO:0007669"/>
    <property type="project" value="UniProtKB-ARBA"/>
</dbReference>
<dbReference type="AlphaFoldDB" id="A0A6M8HJS9"/>
<keyword evidence="6 8" id="KW-0408">Iron</keyword>
<reference evidence="10 11" key="1">
    <citation type="journal article" date="2014" name="World J. Microbiol. Biotechnol.">
        <title>Biodiversity and physiological characteristics of Antarctic and Arctic lichens-associated bacteria.</title>
        <authorList>
            <person name="Lee Y.M."/>
            <person name="Kim E.H."/>
            <person name="Lee H.K."/>
            <person name="Hong S.G."/>
        </authorList>
    </citation>
    <scope>NUCLEOTIDE SEQUENCE [LARGE SCALE GENOMIC DNA]</scope>
    <source>
        <strain evidence="10 11">PAMC 26569</strain>
    </source>
</reference>
<comment type="cofactor">
    <cofactor evidence="8">
        <name>[4Fe-4S] cluster</name>
        <dbReference type="ChEBI" id="CHEBI:49883"/>
    </cofactor>
    <text evidence="8">Binds 1 [4Fe-4S] cluster. The cluster is coordinated with 3 cysteines and an exchangeable S-adenosyl-L-methionine.</text>
</comment>
<dbReference type="SMART" id="SM00729">
    <property type="entry name" value="Elp3"/>
    <property type="match status" value="1"/>
</dbReference>
<keyword evidence="5 8" id="KW-0560">Oxidoreductase</keyword>
<dbReference type="GO" id="GO:0016491">
    <property type="term" value="F:oxidoreductase activity"/>
    <property type="evidence" value="ECO:0007669"/>
    <property type="project" value="UniProtKB-KW"/>
</dbReference>
<feature type="domain" description="Radical SAM core" evidence="9">
    <location>
        <begin position="8"/>
        <end position="223"/>
    </location>
</feature>
<dbReference type="SFLD" id="SFLDG01067">
    <property type="entry name" value="SPASM/twitch_domain_containing"/>
    <property type="match status" value="1"/>
</dbReference>
<sequence>MNAFAGTPPAPMSLLAELTHRCPLQCPYCSNPVALDRRETELETSEWLRVLDEAAALGVLQVHFSGGEPMARADLAELVRHAAGLGLYTNLITSGVMMDAVSLAALVAAGLDHVQLSFQDVDPAGAERIGGLRGGQARKLEAARLMAADGIPLTINFVIHRQNCDRVTDMIALAHKLGAARVEIAHVQYHGWAQVNRDALLPNRDQLDAATLAVQQARTLYGDALAIDYVTPDYHGTRPKPCMGGWGQRFLNVTPAGEVLPCHAAQSIPGMVFPSVRHAGLRAIWESAPAFQRFRGTDWMSETCRSCALKEVDWGGCRCQAMALTGDPSATDPVCSRSPAREVVDRILAGVPDQAPELAYRRFLS</sequence>
<dbReference type="EMBL" id="CP053708">
    <property type="protein sequence ID" value="QKE88696.1"/>
    <property type="molecule type" value="Genomic_DNA"/>
</dbReference>
<dbReference type="NCBIfam" id="TIGR04085">
    <property type="entry name" value="rSAM_more_4Fe4S"/>
    <property type="match status" value="1"/>
</dbReference>
<keyword evidence="4 8" id="KW-0884">PQQ biosynthesis</keyword>
<dbReference type="GO" id="GO:0005506">
    <property type="term" value="F:iron ion binding"/>
    <property type="evidence" value="ECO:0007669"/>
    <property type="project" value="UniProtKB-UniRule"/>
</dbReference>
<dbReference type="InterPro" id="IPR006638">
    <property type="entry name" value="Elp3/MiaA/NifB-like_rSAM"/>
</dbReference>
<dbReference type="InterPro" id="IPR023885">
    <property type="entry name" value="4Fe4S-binding_SPASM_dom"/>
</dbReference>
<accession>A0A6M8HJS9</accession>
<evidence type="ECO:0000259" key="9">
    <source>
        <dbReference type="PROSITE" id="PS51918"/>
    </source>
</evidence>
<dbReference type="PROSITE" id="PS51918">
    <property type="entry name" value="RADICAL_SAM"/>
    <property type="match status" value="1"/>
</dbReference>
<dbReference type="UniPathway" id="UPA00539"/>
<dbReference type="RefSeq" id="WP_171834295.1">
    <property type="nucleotide sequence ID" value="NZ_CP053708.1"/>
</dbReference>
<dbReference type="PROSITE" id="PS01305">
    <property type="entry name" value="MOAA_NIFB_PQQE"/>
    <property type="match status" value="1"/>
</dbReference>
<evidence type="ECO:0000256" key="3">
    <source>
        <dbReference type="ARBA" id="ARBA00022723"/>
    </source>
</evidence>
<dbReference type="CDD" id="cd21119">
    <property type="entry name" value="SPASM_PqqE"/>
    <property type="match status" value="1"/>
</dbReference>
<evidence type="ECO:0000256" key="6">
    <source>
        <dbReference type="ARBA" id="ARBA00023004"/>
    </source>
</evidence>
<name>A0A6M8HJS9_9PROT</name>
<dbReference type="SFLD" id="SFLDG01386">
    <property type="entry name" value="main_SPASM_domain-containing"/>
    <property type="match status" value="1"/>
</dbReference>
<keyword evidence="7 8" id="KW-0411">Iron-sulfur</keyword>
<comment type="function">
    <text evidence="8">Catalyzes the cross-linking of a glutamate residue and a tyrosine residue in the PqqA protein as part of the biosynthesis of pyrroloquinoline quinone (PQQ).</text>
</comment>
<organism evidence="10 11">
    <name type="scientific">Lichenicola cladoniae</name>
    <dbReference type="NCBI Taxonomy" id="1484109"/>
    <lineage>
        <taxon>Bacteria</taxon>
        <taxon>Pseudomonadati</taxon>
        <taxon>Pseudomonadota</taxon>
        <taxon>Alphaproteobacteria</taxon>
        <taxon>Acetobacterales</taxon>
        <taxon>Acetobacteraceae</taxon>
        <taxon>Lichenicola</taxon>
    </lineage>
</organism>
<dbReference type="InterPro" id="IPR000385">
    <property type="entry name" value="MoaA_NifB_PqqE_Fe-S-bd_CS"/>
</dbReference>
<keyword evidence="2 8" id="KW-0949">S-adenosyl-L-methionine</keyword>
<feature type="binding site" evidence="8">
    <location>
        <position position="26"/>
    </location>
    <ligand>
        <name>[4Fe-4S] cluster</name>
        <dbReference type="ChEBI" id="CHEBI:49883"/>
        <note>4Fe-4S-S-AdoMet</note>
    </ligand>
</feature>
<dbReference type="Pfam" id="PF04055">
    <property type="entry name" value="Radical_SAM"/>
    <property type="match status" value="1"/>
</dbReference>
<proteinExistence type="inferred from homology"/>
<feature type="binding site" evidence="8">
    <location>
        <position position="29"/>
    </location>
    <ligand>
        <name>[4Fe-4S] cluster</name>
        <dbReference type="ChEBI" id="CHEBI:49883"/>
        <note>4Fe-4S-S-AdoMet</note>
    </ligand>
</feature>
<evidence type="ECO:0000256" key="8">
    <source>
        <dbReference type="HAMAP-Rule" id="MF_00660"/>
    </source>
</evidence>
<evidence type="ECO:0000313" key="10">
    <source>
        <dbReference type="EMBL" id="QKE88696.1"/>
    </source>
</evidence>
<evidence type="ECO:0000256" key="1">
    <source>
        <dbReference type="ARBA" id="ARBA00022485"/>
    </source>
</evidence>
<dbReference type="NCBIfam" id="TIGR02109">
    <property type="entry name" value="PQQ_syn_pqqE"/>
    <property type="match status" value="1"/>
</dbReference>
<comment type="subunit">
    <text evidence="8">Interacts with PqqD. The interaction is necessary for activity of PqqE.</text>
</comment>
<comment type="catalytic activity">
    <reaction evidence="8">
        <text>[PQQ precursor protein] + S-adenosyl-L-methionine = E-Y cross-linked-[PQQ precursor protein] + 5'-deoxyadenosine + L-methionine + H(+)</text>
        <dbReference type="Rhea" id="RHEA:56836"/>
        <dbReference type="Rhea" id="RHEA-COMP:14800"/>
        <dbReference type="Rhea" id="RHEA-COMP:14801"/>
        <dbReference type="ChEBI" id="CHEBI:15378"/>
        <dbReference type="ChEBI" id="CHEBI:17319"/>
        <dbReference type="ChEBI" id="CHEBI:57844"/>
        <dbReference type="ChEBI" id="CHEBI:59789"/>
        <dbReference type="ChEBI" id="CHEBI:141026"/>
        <dbReference type="ChEBI" id="CHEBI:141027"/>
        <dbReference type="EC" id="1.21.98.4"/>
    </reaction>
</comment>
<dbReference type="InterPro" id="IPR007197">
    <property type="entry name" value="rSAM"/>
</dbReference>
<evidence type="ECO:0000256" key="4">
    <source>
        <dbReference type="ARBA" id="ARBA00022905"/>
    </source>
</evidence>
<dbReference type="InterPro" id="IPR017200">
    <property type="entry name" value="PqqE-like"/>
</dbReference>
<dbReference type="InterPro" id="IPR013785">
    <property type="entry name" value="Aldolase_TIM"/>
</dbReference>
<dbReference type="GO" id="GO:0009975">
    <property type="term" value="F:cyclase activity"/>
    <property type="evidence" value="ECO:0007669"/>
    <property type="project" value="UniProtKB-UniRule"/>
</dbReference>
<dbReference type="EC" id="1.21.98.4" evidence="8"/>
<evidence type="ECO:0000256" key="2">
    <source>
        <dbReference type="ARBA" id="ARBA00022691"/>
    </source>
</evidence>
<dbReference type="PANTHER" id="PTHR11228:SF7">
    <property type="entry name" value="PQQA PEPTIDE CYCLASE"/>
    <property type="match status" value="1"/>
</dbReference>
<dbReference type="SFLD" id="SFLDS00029">
    <property type="entry name" value="Radical_SAM"/>
    <property type="match status" value="1"/>
</dbReference>
<keyword evidence="11" id="KW-1185">Reference proteome</keyword>
<dbReference type="SUPFAM" id="SSF102114">
    <property type="entry name" value="Radical SAM enzymes"/>
    <property type="match status" value="1"/>
</dbReference>
<dbReference type="InterPro" id="IPR058240">
    <property type="entry name" value="rSAM_sf"/>
</dbReference>
<dbReference type="GO" id="GO:0018189">
    <property type="term" value="P:pyrroloquinoline quinone biosynthetic process"/>
    <property type="evidence" value="ECO:0007669"/>
    <property type="project" value="UniProtKB-UniRule"/>
</dbReference>
<evidence type="ECO:0000313" key="11">
    <source>
        <dbReference type="Proteomes" id="UP000500767"/>
    </source>
</evidence>
<dbReference type="InterPro" id="IPR050377">
    <property type="entry name" value="Radical_SAM_PqqE_MftC-like"/>
</dbReference>
<gene>
    <name evidence="8 10" type="primary">pqqE</name>
    <name evidence="10" type="ORF">HN018_00280</name>
</gene>
<dbReference type="Pfam" id="PF13186">
    <property type="entry name" value="SPASM"/>
    <property type="match status" value="1"/>
</dbReference>
<comment type="pathway">
    <text evidence="8">Cofactor biosynthesis; pyrroloquinoline quinone biosynthesis.</text>
</comment>
<keyword evidence="1 8" id="KW-0004">4Fe-4S</keyword>
<evidence type="ECO:0000256" key="7">
    <source>
        <dbReference type="ARBA" id="ARBA00023014"/>
    </source>
</evidence>
<dbReference type="PIRSF" id="PIRSF037420">
    <property type="entry name" value="PQQ_syn_pqqE"/>
    <property type="match status" value="1"/>
</dbReference>